<feature type="region of interest" description="Disordered" evidence="3">
    <location>
        <begin position="144"/>
        <end position="163"/>
    </location>
</feature>
<evidence type="ECO:0000259" key="4">
    <source>
        <dbReference type="PROSITE" id="PS51371"/>
    </source>
</evidence>
<keyword evidence="1 2" id="KW-0129">CBS domain</keyword>
<evidence type="ECO:0000256" key="2">
    <source>
        <dbReference type="PROSITE-ProRule" id="PRU00703"/>
    </source>
</evidence>
<keyword evidence="6" id="KW-1185">Reference proteome</keyword>
<dbReference type="EMBL" id="FZOT01000003">
    <property type="protein sequence ID" value="SNS55046.1"/>
    <property type="molecule type" value="Genomic_DNA"/>
</dbReference>
<gene>
    <name evidence="5" type="ORF">SAMN06265795_103313</name>
</gene>
<dbReference type="PANTHER" id="PTHR43080">
    <property type="entry name" value="CBS DOMAIN-CONTAINING PROTEIN CBSX3, MITOCHONDRIAL"/>
    <property type="match status" value="1"/>
</dbReference>
<dbReference type="PANTHER" id="PTHR43080:SF2">
    <property type="entry name" value="CBS DOMAIN-CONTAINING PROTEIN"/>
    <property type="match status" value="1"/>
</dbReference>
<feature type="domain" description="CBS" evidence="4">
    <location>
        <begin position="76"/>
        <end position="132"/>
    </location>
</feature>
<accession>A0A239FDN9</accession>
<dbReference type="PROSITE" id="PS51371">
    <property type="entry name" value="CBS"/>
    <property type="match status" value="2"/>
</dbReference>
<dbReference type="Gene3D" id="3.10.580.10">
    <property type="entry name" value="CBS-domain"/>
    <property type="match status" value="1"/>
</dbReference>
<evidence type="ECO:0000313" key="6">
    <source>
        <dbReference type="Proteomes" id="UP000198284"/>
    </source>
</evidence>
<dbReference type="SUPFAM" id="SSF54631">
    <property type="entry name" value="CBS-domain pair"/>
    <property type="match status" value="1"/>
</dbReference>
<feature type="domain" description="CBS" evidence="4">
    <location>
        <begin position="7"/>
        <end position="67"/>
    </location>
</feature>
<evidence type="ECO:0000256" key="3">
    <source>
        <dbReference type="SAM" id="MobiDB-lite"/>
    </source>
</evidence>
<dbReference type="InterPro" id="IPR000644">
    <property type="entry name" value="CBS_dom"/>
</dbReference>
<dbReference type="InterPro" id="IPR046342">
    <property type="entry name" value="CBS_dom_sf"/>
</dbReference>
<dbReference type="AlphaFoldDB" id="A0A239FDN9"/>
<sequence>MPISECCTTNVITCGKDMPLPEVAALMRRHHVGDVVVVEGEGSGARPIGIITDRDIVVETIALQLDVTVFTAGDMMSSPLVAVSETDGILESLRLMRAHNIRRLPVLAQSGGLYGIVSADDVFSLLTMELSLMTGVVVDQQDAERRQRRGGFGPSGNAGAIQH</sequence>
<proteinExistence type="predicted"/>
<dbReference type="RefSeq" id="WP_089398863.1">
    <property type="nucleotide sequence ID" value="NZ_FZOT01000003.1"/>
</dbReference>
<evidence type="ECO:0000256" key="1">
    <source>
        <dbReference type="ARBA" id="ARBA00023122"/>
    </source>
</evidence>
<protein>
    <submittedName>
        <fullName evidence="5">CBS domain-containing protein</fullName>
    </submittedName>
</protein>
<reference evidence="5 6" key="1">
    <citation type="submission" date="2017-06" db="EMBL/GenBank/DDBJ databases">
        <authorList>
            <person name="Kim H.J."/>
            <person name="Triplett B.A."/>
        </authorList>
    </citation>
    <scope>NUCLEOTIDE SEQUENCE [LARGE SCALE GENOMIC DNA]</scope>
    <source>
        <strain evidence="5 6">U15</strain>
    </source>
</reference>
<evidence type="ECO:0000313" key="5">
    <source>
        <dbReference type="EMBL" id="SNS55046.1"/>
    </source>
</evidence>
<dbReference type="SMART" id="SM00116">
    <property type="entry name" value="CBS"/>
    <property type="match status" value="2"/>
</dbReference>
<dbReference type="Pfam" id="PF00571">
    <property type="entry name" value="CBS"/>
    <property type="match status" value="2"/>
</dbReference>
<organism evidence="5 6">
    <name type="scientific">Noviherbaspirillum humi</name>
    <dbReference type="NCBI Taxonomy" id="1688639"/>
    <lineage>
        <taxon>Bacteria</taxon>
        <taxon>Pseudomonadati</taxon>
        <taxon>Pseudomonadota</taxon>
        <taxon>Betaproteobacteria</taxon>
        <taxon>Burkholderiales</taxon>
        <taxon>Oxalobacteraceae</taxon>
        <taxon>Noviherbaspirillum</taxon>
    </lineage>
</organism>
<dbReference type="OrthoDB" id="9794094at2"/>
<name>A0A239FDN9_9BURK</name>
<dbReference type="InterPro" id="IPR051257">
    <property type="entry name" value="Diverse_CBS-Domain"/>
</dbReference>
<dbReference type="CDD" id="cd17775">
    <property type="entry name" value="CBS_pair_bact_arch"/>
    <property type="match status" value="1"/>
</dbReference>
<dbReference type="Proteomes" id="UP000198284">
    <property type="component" value="Unassembled WGS sequence"/>
</dbReference>